<dbReference type="Gene3D" id="1.10.10.10">
    <property type="entry name" value="Winged helix-like DNA-binding domain superfamily/Winged helix DNA-binding domain"/>
    <property type="match status" value="1"/>
</dbReference>
<protein>
    <recommendedName>
        <fullName evidence="10">O-methyltransferase domain-containing protein</fullName>
    </recommendedName>
</protein>
<dbReference type="Pfam" id="PF04765">
    <property type="entry name" value="TOD1_MUCI70"/>
    <property type="match status" value="1"/>
</dbReference>
<evidence type="ECO:0000256" key="1">
    <source>
        <dbReference type="ARBA" id="ARBA00022603"/>
    </source>
</evidence>
<evidence type="ECO:0000313" key="9">
    <source>
        <dbReference type="Proteomes" id="UP000467840"/>
    </source>
</evidence>
<feature type="transmembrane region" description="Helical" evidence="5">
    <location>
        <begin position="51"/>
        <end position="77"/>
    </location>
</feature>
<dbReference type="InterPro" id="IPR016461">
    <property type="entry name" value="COMT-like"/>
</dbReference>
<accession>A0A6A6LBG3</accession>
<gene>
    <name evidence="8" type="ORF">GH714_023461</name>
</gene>
<evidence type="ECO:0000256" key="5">
    <source>
        <dbReference type="SAM" id="Phobius"/>
    </source>
</evidence>
<dbReference type="SUPFAM" id="SSF53335">
    <property type="entry name" value="S-adenosyl-L-methionine-dependent methyltransferases"/>
    <property type="match status" value="1"/>
</dbReference>
<organism evidence="8 9">
    <name type="scientific">Hevea brasiliensis</name>
    <name type="common">Para rubber tree</name>
    <name type="synonym">Siphonia brasiliensis</name>
    <dbReference type="NCBI Taxonomy" id="3981"/>
    <lineage>
        <taxon>Eukaryota</taxon>
        <taxon>Viridiplantae</taxon>
        <taxon>Streptophyta</taxon>
        <taxon>Embryophyta</taxon>
        <taxon>Tracheophyta</taxon>
        <taxon>Spermatophyta</taxon>
        <taxon>Magnoliopsida</taxon>
        <taxon>eudicotyledons</taxon>
        <taxon>Gunneridae</taxon>
        <taxon>Pentapetalae</taxon>
        <taxon>rosids</taxon>
        <taxon>fabids</taxon>
        <taxon>Malpighiales</taxon>
        <taxon>Euphorbiaceae</taxon>
        <taxon>Crotonoideae</taxon>
        <taxon>Micrandreae</taxon>
        <taxon>Hevea</taxon>
    </lineage>
</organism>
<feature type="compositionally biased region" description="Polar residues" evidence="4">
    <location>
        <begin position="212"/>
        <end position="245"/>
    </location>
</feature>
<name>A0A6A6LBG3_HEVBR</name>
<keyword evidence="2" id="KW-0808">Transferase</keyword>
<feature type="region of interest" description="Disordered" evidence="4">
    <location>
        <begin position="133"/>
        <end position="258"/>
    </location>
</feature>
<dbReference type="SUPFAM" id="SSF46785">
    <property type="entry name" value="Winged helix' DNA-binding domain"/>
    <property type="match status" value="1"/>
</dbReference>
<dbReference type="EMBL" id="JAAGAX010000012">
    <property type="protein sequence ID" value="KAF2297433.1"/>
    <property type="molecule type" value="Genomic_DNA"/>
</dbReference>
<evidence type="ECO:0000256" key="2">
    <source>
        <dbReference type="ARBA" id="ARBA00022679"/>
    </source>
</evidence>
<dbReference type="InterPro" id="IPR036390">
    <property type="entry name" value="WH_DNA-bd_sf"/>
</dbReference>
<feature type="domain" description="TOD1/MUCI70 glycosyltransferase-like" evidence="7">
    <location>
        <begin position="289"/>
        <end position="533"/>
    </location>
</feature>
<evidence type="ECO:0000259" key="6">
    <source>
        <dbReference type="Pfam" id="PF00891"/>
    </source>
</evidence>
<evidence type="ECO:0000256" key="3">
    <source>
        <dbReference type="ARBA" id="ARBA00022691"/>
    </source>
</evidence>
<dbReference type="InterPro" id="IPR001077">
    <property type="entry name" value="COMT_C"/>
</dbReference>
<evidence type="ECO:0008006" key="10">
    <source>
        <dbReference type="Google" id="ProtNLM"/>
    </source>
</evidence>
<keyword evidence="5" id="KW-0812">Transmembrane</keyword>
<dbReference type="InterPro" id="IPR036388">
    <property type="entry name" value="WH-like_DNA-bd_sf"/>
</dbReference>
<feature type="compositionally biased region" description="Basic and acidic residues" evidence="4">
    <location>
        <begin position="158"/>
        <end position="210"/>
    </location>
</feature>
<dbReference type="PROSITE" id="PS51683">
    <property type="entry name" value="SAM_OMT_II"/>
    <property type="match status" value="1"/>
</dbReference>
<feature type="compositionally biased region" description="Acidic residues" evidence="4">
    <location>
        <begin position="148"/>
        <end position="157"/>
    </location>
</feature>
<dbReference type="InterPro" id="IPR006852">
    <property type="entry name" value="TOD1_MUCI70"/>
</dbReference>
<dbReference type="GO" id="GO:0032259">
    <property type="term" value="P:methylation"/>
    <property type="evidence" value="ECO:0007669"/>
    <property type="project" value="UniProtKB-KW"/>
</dbReference>
<evidence type="ECO:0000256" key="4">
    <source>
        <dbReference type="SAM" id="MobiDB-lite"/>
    </source>
</evidence>
<feature type="compositionally biased region" description="Basic and acidic residues" evidence="4">
    <location>
        <begin position="133"/>
        <end position="147"/>
    </location>
</feature>
<keyword evidence="5" id="KW-1133">Transmembrane helix</keyword>
<keyword evidence="9" id="KW-1185">Reference proteome</keyword>
<proteinExistence type="predicted"/>
<reference evidence="8 9" key="1">
    <citation type="journal article" date="2020" name="Mol. Plant">
        <title>The Chromosome-Based Rubber Tree Genome Provides New Insights into Spurge Genome Evolution and Rubber Biosynthesis.</title>
        <authorList>
            <person name="Liu J."/>
            <person name="Shi C."/>
            <person name="Shi C.C."/>
            <person name="Li W."/>
            <person name="Zhang Q.J."/>
            <person name="Zhang Y."/>
            <person name="Li K."/>
            <person name="Lu H.F."/>
            <person name="Shi C."/>
            <person name="Zhu S.T."/>
            <person name="Xiao Z.Y."/>
            <person name="Nan H."/>
            <person name="Yue Y."/>
            <person name="Zhu X.G."/>
            <person name="Wu Y."/>
            <person name="Hong X.N."/>
            <person name="Fan G.Y."/>
            <person name="Tong Y."/>
            <person name="Zhang D."/>
            <person name="Mao C.L."/>
            <person name="Liu Y.L."/>
            <person name="Hao S.J."/>
            <person name="Liu W.Q."/>
            <person name="Lv M.Q."/>
            <person name="Zhang H.B."/>
            <person name="Liu Y."/>
            <person name="Hu-Tang G.R."/>
            <person name="Wang J.P."/>
            <person name="Wang J.H."/>
            <person name="Sun Y.H."/>
            <person name="Ni S.B."/>
            <person name="Chen W.B."/>
            <person name="Zhang X.C."/>
            <person name="Jiao Y.N."/>
            <person name="Eichler E.E."/>
            <person name="Li G.H."/>
            <person name="Liu X."/>
            <person name="Gao L.Z."/>
        </authorList>
    </citation>
    <scope>NUCLEOTIDE SEQUENCE [LARGE SCALE GENOMIC DNA]</scope>
    <source>
        <strain evidence="9">cv. GT1</strain>
        <tissue evidence="8">Leaf</tissue>
    </source>
</reference>
<feature type="domain" description="O-methyltransferase C-terminal" evidence="6">
    <location>
        <begin position="606"/>
        <end position="808"/>
    </location>
</feature>
<evidence type="ECO:0000313" key="8">
    <source>
        <dbReference type="EMBL" id="KAF2297433.1"/>
    </source>
</evidence>
<dbReference type="InterPro" id="IPR029063">
    <property type="entry name" value="SAM-dependent_MTases_sf"/>
</dbReference>
<dbReference type="Gene3D" id="3.40.50.150">
    <property type="entry name" value="Vaccinia Virus protein VP39"/>
    <property type="match status" value="1"/>
</dbReference>
<dbReference type="InterPro" id="IPR048354">
    <property type="entry name" value="TOD1_MUCI70_glycTrfase_dom"/>
</dbReference>
<feature type="region of interest" description="Disordered" evidence="4">
    <location>
        <begin position="12"/>
        <end position="33"/>
    </location>
</feature>
<dbReference type="Pfam" id="PF00891">
    <property type="entry name" value="Methyltransf_2"/>
    <property type="match status" value="1"/>
</dbReference>
<dbReference type="Proteomes" id="UP000467840">
    <property type="component" value="Chromosome 18"/>
</dbReference>
<dbReference type="PANTHER" id="PTHR12956">
    <property type="entry name" value="ALKALINE CERAMIDASE-RELATED"/>
    <property type="match status" value="1"/>
</dbReference>
<evidence type="ECO:0000259" key="7">
    <source>
        <dbReference type="Pfam" id="PF04765"/>
    </source>
</evidence>
<dbReference type="FunFam" id="1.10.10.10:FF:000357">
    <property type="entry name" value="Caffeic acid 3-O-methyltransferase"/>
    <property type="match status" value="1"/>
</dbReference>
<dbReference type="GO" id="GO:0008171">
    <property type="term" value="F:O-methyltransferase activity"/>
    <property type="evidence" value="ECO:0007669"/>
    <property type="project" value="InterPro"/>
</dbReference>
<keyword evidence="3" id="KW-0949">S-adenosyl-L-methionine</keyword>
<keyword evidence="5" id="KW-0472">Membrane</keyword>
<sequence length="827" mass="93219">MRRNGAVQAIGHHYSNGTSDHVSIGIRSPPSQQQYKPVRVRRSARSDKSRAAAFSIGAVIVVLCIVLGVTVLAYYYLSVDDKEINAHNVEDDAVKNDLDFLTNVTRTDNFRVLGFGQGSVGHGRDSRKEYYKNRVLDDEDHAERNELVDTDNEYDDGIDSHDPHMEEYGDSENESRDHTALGISHDKDGRESSNFHDAETKDQSIAKDNQEVSENMSEKSFSSRALDNVDTISQHVRTSGSQSITKSRSDSKRKARRRKFSGSCEMKFLNSTSQLVEPFESHKFSRFSLQYVEVEERPNVEEQWEPRFAGHQSFQEREESFLVHDQKINCGFVKGPEGSPSTGFDLAEDDANYISRCHIAVISCIFGNSDRLRSPASKMVSRLSKKNVCFVMFVDEVTFQTLSSEGQMPDRAGFIGLWKIVVVKNLPYTDMRRVGKIPKLLPHRLFPSARYSIWLDSKLRLQLDPLLVLEYFLWRKGHEFAISNHYDRHCLWEEVAQNKRLNKYNHTVIDQQFTFYQADGLKRFNASDPNKLLPSTIELDLFGIIAKAGPGAYLSASEIACHLPTHNPEAPSMLDRMLRLFASHSLLSHSLRPLQDGRVERLYGLHMKDAILEGGSMFKKVHGMSIFEYMNQDPAFNKIFNEAMAGVSTIIMNAILDTYKGFEGVTSLVDVGGGNGRVLNMIISKYPFIQAVNFDLPHVVQTAPPYPGIQHVGGNMLTSVPQGDAIMIKDTCHNWSDENVIKVLKNIYQALPNKGKLIIMNAILPEAPETSKASQYVSRLDNTMLMQPAGKERTTKEFEALTMAAGFSNFHVACVARGIWAVMESFK</sequence>
<dbReference type="AlphaFoldDB" id="A0A6A6LBG3"/>
<keyword evidence="1" id="KW-0489">Methyltransferase</keyword>
<dbReference type="GO" id="GO:0046983">
    <property type="term" value="F:protein dimerization activity"/>
    <property type="evidence" value="ECO:0007669"/>
    <property type="project" value="InterPro"/>
</dbReference>
<dbReference type="PANTHER" id="PTHR12956:SF24">
    <property type="entry name" value="TRANSMEMBRANE PROTEIN (DUF616)"/>
    <property type="match status" value="1"/>
</dbReference>
<comment type="caution">
    <text evidence="8">The sequence shown here is derived from an EMBL/GenBank/DDBJ whole genome shotgun (WGS) entry which is preliminary data.</text>
</comment>